<dbReference type="RefSeq" id="WP_090380791.1">
    <property type="nucleotide sequence ID" value="NZ_FNLC01000002.1"/>
</dbReference>
<dbReference type="Pfam" id="PF13646">
    <property type="entry name" value="HEAT_2"/>
    <property type="match status" value="1"/>
</dbReference>
<evidence type="ECO:0000313" key="3">
    <source>
        <dbReference type="Proteomes" id="UP000198848"/>
    </source>
</evidence>
<dbReference type="OrthoDB" id="197870at2157"/>
<reference evidence="3" key="1">
    <citation type="submission" date="2016-10" db="EMBL/GenBank/DDBJ databases">
        <authorList>
            <person name="Varghese N."/>
            <person name="Submissions S."/>
        </authorList>
    </citation>
    <scope>NUCLEOTIDE SEQUENCE [LARGE SCALE GENOMIC DNA]</scope>
    <source>
        <strain evidence="3">DSM 24767</strain>
    </source>
</reference>
<proteinExistence type="predicted"/>
<organism evidence="2 3">
    <name type="scientific">Natronobacterium texcoconense</name>
    <dbReference type="NCBI Taxonomy" id="1095778"/>
    <lineage>
        <taxon>Archaea</taxon>
        <taxon>Methanobacteriati</taxon>
        <taxon>Methanobacteriota</taxon>
        <taxon>Stenosarchaea group</taxon>
        <taxon>Halobacteria</taxon>
        <taxon>Halobacteriales</taxon>
        <taxon>Natrialbaceae</taxon>
        <taxon>Natronobacterium</taxon>
    </lineage>
</organism>
<evidence type="ECO:0000256" key="1">
    <source>
        <dbReference type="SAM" id="MobiDB-lite"/>
    </source>
</evidence>
<accession>A0A1H1FBW1</accession>
<protein>
    <submittedName>
        <fullName evidence="2">HEAT repeat-containing protein</fullName>
    </submittedName>
</protein>
<dbReference type="AlphaFoldDB" id="A0A1H1FBW1"/>
<dbReference type="InterPro" id="IPR016024">
    <property type="entry name" value="ARM-type_fold"/>
</dbReference>
<dbReference type="EMBL" id="FNLC01000002">
    <property type="protein sequence ID" value="SDQ98451.1"/>
    <property type="molecule type" value="Genomic_DNA"/>
</dbReference>
<gene>
    <name evidence="2" type="ORF">SAMN04489842_1905</name>
</gene>
<dbReference type="STRING" id="1095778.SAMN04489842_1905"/>
<name>A0A1H1FBW1_NATTX</name>
<dbReference type="Gene3D" id="1.25.10.10">
    <property type="entry name" value="Leucine-rich Repeat Variant"/>
    <property type="match status" value="1"/>
</dbReference>
<feature type="region of interest" description="Disordered" evidence="1">
    <location>
        <begin position="1"/>
        <end position="20"/>
    </location>
</feature>
<dbReference type="InterPro" id="IPR011989">
    <property type="entry name" value="ARM-like"/>
</dbReference>
<sequence length="229" mass="24585">MDGDGGKAVGQYRSQKSGSKLDVPAVLARLDEHSPDAQRDALEQIQETLDDRPERCLPTVPKLRALLEQPDLPFLDRVAYCLAELAVASPTDVAPSTDVIAAFVADHESHEATPELVRCLAAVATERPAALSEHVDALAAVLERDEPAARADAAITLARVADDGESLDLPQERLLAALEDDHPRVRANACAALGHGDVTDAREPLETLASDDPESSVRERAKWALERIA</sequence>
<dbReference type="SUPFAM" id="SSF48371">
    <property type="entry name" value="ARM repeat"/>
    <property type="match status" value="1"/>
</dbReference>
<keyword evidence="3" id="KW-1185">Reference proteome</keyword>
<dbReference type="Proteomes" id="UP000198848">
    <property type="component" value="Unassembled WGS sequence"/>
</dbReference>
<evidence type="ECO:0000313" key="2">
    <source>
        <dbReference type="EMBL" id="SDQ98451.1"/>
    </source>
</evidence>